<keyword evidence="2" id="KW-0413">Isomerase</keyword>
<proteinExistence type="inferred from homology"/>
<sequence>MRHGKWPKKSRAARRSEIVVKKTEIGTQLDDLAVTKYGEKFLLNQALTLIEFSGGSRNKDGSFGYLDSFGVVDSSKPRELYIQCRMIQVFGIAHLHGLRDNKEIIEDGINIILDLFQDKTHGGFYNSIDQQGNPVATNKLAYDHMFVLLAACTAKVVGASRADELLRIIDSLIDKYFWDPRFEMMNNSWNLQLDDLSSYRGINANMHAVEALAAAFDVTGDEKYRHRAFVISKKTAEDFARNNNWLLPEHFNQDWVMDKDFNIDNPADPFCPFGVTIGHLFEWSRLLMHVRLQIRDTEYDDGWIAPAATHLYDTARKYGWCADGTDGFVYTINWEKKPVVRSRMFWVAAEAVMTAYTLWEYSGETQYLRDYDYWWKYIDTYVIDKKNGSWFHELDPNQHVVGHTWPGKPDTYHAFNACILPLYPMGTSFIGTVLDARGK</sequence>
<dbReference type="InterPro" id="IPR012341">
    <property type="entry name" value="6hp_glycosidase-like_sf"/>
</dbReference>
<reference evidence="3" key="1">
    <citation type="submission" date="2020-05" db="EMBL/GenBank/DDBJ databases">
        <authorList>
            <person name="Chiriac C."/>
            <person name="Salcher M."/>
            <person name="Ghai R."/>
            <person name="Kavagutti S V."/>
        </authorList>
    </citation>
    <scope>NUCLEOTIDE SEQUENCE</scope>
</reference>
<dbReference type="GO" id="GO:0005975">
    <property type="term" value="P:carbohydrate metabolic process"/>
    <property type="evidence" value="ECO:0007669"/>
    <property type="project" value="InterPro"/>
</dbReference>
<dbReference type="Pfam" id="PF07221">
    <property type="entry name" value="GlcNAc_2-epim"/>
    <property type="match status" value="1"/>
</dbReference>
<name>A0A6J7XYV0_9ZZZZ</name>
<organism evidence="3">
    <name type="scientific">freshwater metagenome</name>
    <dbReference type="NCBI Taxonomy" id="449393"/>
    <lineage>
        <taxon>unclassified sequences</taxon>
        <taxon>metagenomes</taxon>
        <taxon>ecological metagenomes</taxon>
    </lineage>
</organism>
<dbReference type="Gene3D" id="1.50.10.10">
    <property type="match status" value="1"/>
</dbReference>
<dbReference type="SUPFAM" id="SSF48208">
    <property type="entry name" value="Six-hairpin glycosidases"/>
    <property type="match status" value="1"/>
</dbReference>
<evidence type="ECO:0000313" key="3">
    <source>
        <dbReference type="EMBL" id="CAB5241157.1"/>
    </source>
</evidence>
<dbReference type="EMBL" id="CAFBSG010000030">
    <property type="protein sequence ID" value="CAB5241157.1"/>
    <property type="molecule type" value="Genomic_DNA"/>
</dbReference>
<gene>
    <name evidence="3" type="ORF">UFOPK3554_01276</name>
</gene>
<dbReference type="InterPro" id="IPR008928">
    <property type="entry name" value="6-hairpin_glycosidase_sf"/>
</dbReference>
<protein>
    <submittedName>
        <fullName evidence="3">Unannotated protein</fullName>
    </submittedName>
</protein>
<comment type="similarity">
    <text evidence="1">Belongs to the N-acylglucosamine 2-epimerase family.</text>
</comment>
<evidence type="ECO:0000256" key="1">
    <source>
        <dbReference type="ARBA" id="ARBA00008558"/>
    </source>
</evidence>
<accession>A0A6J7XYV0</accession>
<dbReference type="GO" id="GO:0016853">
    <property type="term" value="F:isomerase activity"/>
    <property type="evidence" value="ECO:0007669"/>
    <property type="project" value="UniProtKB-KW"/>
</dbReference>
<evidence type="ECO:0000256" key="2">
    <source>
        <dbReference type="ARBA" id="ARBA00023235"/>
    </source>
</evidence>
<dbReference type="InterPro" id="IPR010819">
    <property type="entry name" value="AGE/CE"/>
</dbReference>
<dbReference type="PANTHER" id="PTHR15108">
    <property type="entry name" value="N-ACYLGLUCOSAMINE-2-EPIMERASE"/>
    <property type="match status" value="1"/>
</dbReference>
<dbReference type="AlphaFoldDB" id="A0A6J7XYV0"/>